<accession>A0A161LTD7</accession>
<name>A0A161LTD7_9ACTN</name>
<organism evidence="5 6">
    <name type="scientific">Planomonospora sphaerica</name>
    <dbReference type="NCBI Taxonomy" id="161355"/>
    <lineage>
        <taxon>Bacteria</taxon>
        <taxon>Bacillati</taxon>
        <taxon>Actinomycetota</taxon>
        <taxon>Actinomycetes</taxon>
        <taxon>Streptosporangiales</taxon>
        <taxon>Streptosporangiaceae</taxon>
        <taxon>Planomonospora</taxon>
    </lineage>
</organism>
<proteinExistence type="predicted"/>
<dbReference type="InterPro" id="IPR013783">
    <property type="entry name" value="Ig-like_fold"/>
</dbReference>
<dbReference type="Gene3D" id="2.60.40.10">
    <property type="entry name" value="Immunoglobulins"/>
    <property type="match status" value="1"/>
</dbReference>
<dbReference type="InterPro" id="IPR036116">
    <property type="entry name" value="FN3_sf"/>
</dbReference>
<evidence type="ECO:0000256" key="3">
    <source>
        <dbReference type="SAM" id="MobiDB-lite"/>
    </source>
</evidence>
<evidence type="ECO:0000313" key="6">
    <source>
        <dbReference type="Proteomes" id="UP000077701"/>
    </source>
</evidence>
<reference evidence="6" key="2">
    <citation type="submission" date="2016-04" db="EMBL/GenBank/DDBJ databases">
        <title>Planomonospora sphaerica JCM9374 whole genome shotgun sequence.</title>
        <authorList>
            <person name="Suzuki T."/>
            <person name="Dohra H."/>
            <person name="Kodani S."/>
        </authorList>
    </citation>
    <scope>NUCLEOTIDE SEQUENCE [LARGE SCALE GENOMIC DNA]</scope>
    <source>
        <strain evidence="6">JCM 9374</strain>
    </source>
</reference>
<evidence type="ECO:0000313" key="5">
    <source>
        <dbReference type="EMBL" id="GAT64621.1"/>
    </source>
</evidence>
<gene>
    <name evidence="5" type="ORF">PS9374_00251</name>
</gene>
<keyword evidence="1" id="KW-0378">Hydrolase</keyword>
<comment type="caution">
    <text evidence="5">The sequence shown here is derived from an EMBL/GenBank/DDBJ whole genome shotgun (WGS) entry which is preliminary data.</text>
</comment>
<dbReference type="STRING" id="161355.PS9374_00251"/>
<dbReference type="GO" id="GO:0000272">
    <property type="term" value="P:polysaccharide catabolic process"/>
    <property type="evidence" value="ECO:0007669"/>
    <property type="project" value="UniProtKB-KW"/>
</dbReference>
<feature type="region of interest" description="Disordered" evidence="3">
    <location>
        <begin position="354"/>
        <end position="414"/>
    </location>
</feature>
<dbReference type="SUPFAM" id="SSF49265">
    <property type="entry name" value="Fibronectin type III"/>
    <property type="match status" value="1"/>
</dbReference>
<keyword evidence="1" id="KW-0326">Glycosidase</keyword>
<sequence>MADPTQPVLSGMASRPSGGPVTAKYHLYDSGGAPVGSSPLGQRAVNGGERASFRIPAGIVRPGRAYTWQMQTCVSGTDGSGEICTPKTAPVGFTTPGTPNEPPAEEVRHLTLGKDGFVIKTAKTDPTACGGNPCTVTDSATMQIGGAGADKTVTVIGLKLDGLPDGTGVSEAVMKLGTPTCPAGSCPGDTVITAAPLKSAVTGETKGPNLAGDIDATGAAHTFPIATPQADIAGSEYQWLMLTSDKDEVIAFGDAAAAEQPSIALTYLPAGPPGKVLNLAAAPGDGGAVTSWGMPESNGGVALLEGYDVEVSDGDGVVNTLQVTDPMAVISGLTNDTAYTVNVRAKTRFGVGDWESTTVTPKAVPPPPPRGSGGDGRRHRARDRDSRTGLEGGALGIGSGTDERRGRQCTGLHI</sequence>
<dbReference type="InterPro" id="IPR003961">
    <property type="entry name" value="FN3_dom"/>
</dbReference>
<dbReference type="Proteomes" id="UP000077701">
    <property type="component" value="Unassembled WGS sequence"/>
</dbReference>
<dbReference type="Pfam" id="PF00041">
    <property type="entry name" value="fn3"/>
    <property type="match status" value="1"/>
</dbReference>
<evidence type="ECO:0000256" key="2">
    <source>
        <dbReference type="ARBA" id="ARBA00023326"/>
    </source>
</evidence>
<dbReference type="EMBL" id="BDCX01000001">
    <property type="protein sequence ID" value="GAT64621.1"/>
    <property type="molecule type" value="Genomic_DNA"/>
</dbReference>
<evidence type="ECO:0000259" key="4">
    <source>
        <dbReference type="PROSITE" id="PS50853"/>
    </source>
</evidence>
<keyword evidence="6" id="KW-1185">Reference proteome</keyword>
<keyword evidence="2" id="KW-0119">Carbohydrate metabolism</keyword>
<protein>
    <recommendedName>
        <fullName evidence="4">Fibronectin type-III domain-containing protein</fullName>
    </recommendedName>
</protein>
<dbReference type="PROSITE" id="PS50853">
    <property type="entry name" value="FN3"/>
    <property type="match status" value="1"/>
</dbReference>
<dbReference type="SMART" id="SM00060">
    <property type="entry name" value="FN3"/>
    <property type="match status" value="1"/>
</dbReference>
<reference evidence="5 6" key="1">
    <citation type="journal article" date="2016" name="Genome Announc.">
        <title>Draft Genome Sequence of Planomonospora sphaerica JCM9374, a Rare Actinomycete.</title>
        <authorList>
            <person name="Dohra H."/>
            <person name="Suzuki T."/>
            <person name="Inoue Y."/>
            <person name="Kodani S."/>
        </authorList>
    </citation>
    <scope>NUCLEOTIDE SEQUENCE [LARGE SCALE GENOMIC DNA]</scope>
    <source>
        <strain evidence="5 6">JCM 9374</strain>
    </source>
</reference>
<dbReference type="AlphaFoldDB" id="A0A161LTD7"/>
<keyword evidence="2" id="KW-0624">Polysaccharide degradation</keyword>
<dbReference type="CDD" id="cd00063">
    <property type="entry name" value="FN3"/>
    <property type="match status" value="1"/>
</dbReference>
<dbReference type="GO" id="GO:0016798">
    <property type="term" value="F:hydrolase activity, acting on glycosyl bonds"/>
    <property type="evidence" value="ECO:0007669"/>
    <property type="project" value="UniProtKB-KW"/>
</dbReference>
<feature type="domain" description="Fibronectin type-III" evidence="4">
    <location>
        <begin position="272"/>
        <end position="367"/>
    </location>
</feature>
<feature type="compositionally biased region" description="Gly residues" evidence="3">
    <location>
        <begin position="390"/>
        <end position="399"/>
    </location>
</feature>
<evidence type="ECO:0000256" key="1">
    <source>
        <dbReference type="ARBA" id="ARBA00023295"/>
    </source>
</evidence>